<evidence type="ECO:0000313" key="2">
    <source>
        <dbReference type="EMBL" id="GIX84393.1"/>
    </source>
</evidence>
<organism evidence="2 3">
    <name type="scientific">Caerostris extrusa</name>
    <name type="common">Bark spider</name>
    <name type="synonym">Caerostris bankana</name>
    <dbReference type="NCBI Taxonomy" id="172846"/>
    <lineage>
        <taxon>Eukaryota</taxon>
        <taxon>Metazoa</taxon>
        <taxon>Ecdysozoa</taxon>
        <taxon>Arthropoda</taxon>
        <taxon>Chelicerata</taxon>
        <taxon>Arachnida</taxon>
        <taxon>Araneae</taxon>
        <taxon>Araneomorphae</taxon>
        <taxon>Entelegynae</taxon>
        <taxon>Araneoidea</taxon>
        <taxon>Araneidae</taxon>
        <taxon>Caerostris</taxon>
    </lineage>
</organism>
<evidence type="ECO:0000313" key="3">
    <source>
        <dbReference type="Proteomes" id="UP001054945"/>
    </source>
</evidence>
<feature type="region of interest" description="Disordered" evidence="1">
    <location>
        <begin position="1"/>
        <end position="56"/>
    </location>
</feature>
<dbReference type="AlphaFoldDB" id="A0AAV4NKP5"/>
<feature type="compositionally biased region" description="Basic and acidic residues" evidence="1">
    <location>
        <begin position="121"/>
        <end position="130"/>
    </location>
</feature>
<reference evidence="2 3" key="1">
    <citation type="submission" date="2021-06" db="EMBL/GenBank/DDBJ databases">
        <title>Caerostris extrusa draft genome.</title>
        <authorList>
            <person name="Kono N."/>
            <person name="Arakawa K."/>
        </authorList>
    </citation>
    <scope>NUCLEOTIDE SEQUENCE [LARGE SCALE GENOMIC DNA]</scope>
</reference>
<name>A0AAV4NKP5_CAEEX</name>
<feature type="compositionally biased region" description="Polar residues" evidence="1">
    <location>
        <begin position="42"/>
        <end position="56"/>
    </location>
</feature>
<keyword evidence="3" id="KW-1185">Reference proteome</keyword>
<dbReference type="Proteomes" id="UP001054945">
    <property type="component" value="Unassembled WGS sequence"/>
</dbReference>
<sequence length="130" mass="14462">METMDLSPSGRRGKPPQRDDPLNDSAAYVSSPEVTDEVNMGETGSDQPNAYQTQKYDQTYLQNKEQMDSMCKNLGISHNEVPAKIIDLKDRIEYLNVAKQIATSAPNTEQRQQSPPAPPKRSNEKKAPGL</sequence>
<dbReference type="EMBL" id="BPLR01020960">
    <property type="protein sequence ID" value="GIX84393.1"/>
    <property type="molecule type" value="Genomic_DNA"/>
</dbReference>
<gene>
    <name evidence="2" type="ORF">CEXT_42531</name>
</gene>
<proteinExistence type="predicted"/>
<feature type="region of interest" description="Disordered" evidence="1">
    <location>
        <begin position="102"/>
        <end position="130"/>
    </location>
</feature>
<comment type="caution">
    <text evidence="2">The sequence shown here is derived from an EMBL/GenBank/DDBJ whole genome shotgun (WGS) entry which is preliminary data.</text>
</comment>
<feature type="compositionally biased region" description="Polar residues" evidence="1">
    <location>
        <begin position="102"/>
        <end position="114"/>
    </location>
</feature>
<protein>
    <submittedName>
        <fullName evidence="2">Uncharacterized protein</fullName>
    </submittedName>
</protein>
<accession>A0AAV4NKP5</accession>
<evidence type="ECO:0000256" key="1">
    <source>
        <dbReference type="SAM" id="MobiDB-lite"/>
    </source>
</evidence>